<dbReference type="InterPro" id="IPR045748">
    <property type="entry name" value="DcaP"/>
</dbReference>
<proteinExistence type="predicted"/>
<organism evidence="1 2">
    <name type="scientific">Xanthomonas graminis pv. poae</name>
    <dbReference type="NCBI Taxonomy" id="227946"/>
    <lineage>
        <taxon>Bacteria</taxon>
        <taxon>Pseudomonadati</taxon>
        <taxon>Pseudomonadota</taxon>
        <taxon>Gammaproteobacteria</taxon>
        <taxon>Lysobacterales</taxon>
        <taxon>Lysobacteraceae</taxon>
        <taxon>Xanthomonas</taxon>
        <taxon>Xanthomonas translucens group</taxon>
        <taxon>Xanthomonas graminis</taxon>
    </lineage>
</organism>
<sequence length="301" mass="32075">MDSVSDAGNKAGALVELDFFGNALGTQTATNTYGATLRHAYMYWNHWLAGQTWSNFMDPAALPEAADFIGPTDGVIFVRQAQLRYTNGGFSVALENPETTVYNRSASGVITSASSDRGALPDLTVRYGWKGDWGSFGIGGLLGQLKVDNRATGADASKAAGGLTLGGKWVAGDSDSLFYQLSGGEGIGRYVGLGIAQDAVYDAADRDLDTVGVVAGYIGWRHAFSPKLRTNLIYARSDYDNDTALTGLGVTKSVQSIRGNLFYTPLPKVDVGAELMVGKREIESGAKGDITRLQFTTKYSF</sequence>
<accession>A0A0K2ZXG3</accession>
<reference evidence="1 2" key="1">
    <citation type="submission" date="2015-07" db="EMBL/GenBank/DDBJ databases">
        <authorList>
            <person name="Noorani M."/>
        </authorList>
    </citation>
    <scope>NUCLEOTIDE SEQUENCE [LARGE SCALE GENOMIC DNA]</scope>
    <source>
        <strain evidence="1">LMG728</strain>
    </source>
</reference>
<evidence type="ECO:0000313" key="2">
    <source>
        <dbReference type="Proteomes" id="UP000041247"/>
    </source>
</evidence>
<dbReference type="SUPFAM" id="SSF56935">
    <property type="entry name" value="Porins"/>
    <property type="match status" value="1"/>
</dbReference>
<dbReference type="Proteomes" id="UP000041247">
    <property type="component" value="Unassembled WGS sequence"/>
</dbReference>
<evidence type="ECO:0000313" key="1">
    <source>
        <dbReference type="EMBL" id="CTP89742.1"/>
    </source>
</evidence>
<dbReference type="EMBL" id="CXOK01000072">
    <property type="protein sequence ID" value="CTP89742.1"/>
    <property type="molecule type" value="Genomic_DNA"/>
</dbReference>
<dbReference type="AlphaFoldDB" id="A0A0K2ZXG3"/>
<gene>
    <name evidence="1" type="ORF">XTPLMG728_2327</name>
</gene>
<protein>
    <recommendedName>
        <fullName evidence="3">Porin</fullName>
    </recommendedName>
</protein>
<evidence type="ECO:0008006" key="3">
    <source>
        <dbReference type="Google" id="ProtNLM"/>
    </source>
</evidence>
<dbReference type="Pfam" id="PF19577">
    <property type="entry name" value="DcaP"/>
    <property type="match status" value="1"/>
</dbReference>
<name>A0A0K2ZXG3_9XANT</name>